<dbReference type="InterPro" id="IPR014845">
    <property type="entry name" value="GYD/TTHA1554"/>
</dbReference>
<dbReference type="Pfam" id="PF08734">
    <property type="entry name" value="GYD"/>
    <property type="match status" value="1"/>
</dbReference>
<reference evidence="1" key="1">
    <citation type="submission" date="2018-05" db="EMBL/GenBank/DDBJ databases">
        <authorList>
            <person name="Lanie J.A."/>
            <person name="Ng W.-L."/>
            <person name="Kazmierczak K.M."/>
            <person name="Andrzejewski T.M."/>
            <person name="Davidsen T.M."/>
            <person name="Wayne K.J."/>
            <person name="Tettelin H."/>
            <person name="Glass J.I."/>
            <person name="Rusch D."/>
            <person name="Podicherti R."/>
            <person name="Tsui H.-C.T."/>
            <person name="Winkler M.E."/>
        </authorList>
    </citation>
    <scope>NUCLEOTIDE SEQUENCE</scope>
</reference>
<protein>
    <recommendedName>
        <fullName evidence="2">GYD family protein</fullName>
    </recommendedName>
</protein>
<accession>A0A381PH62</accession>
<evidence type="ECO:0000313" key="1">
    <source>
        <dbReference type="EMBL" id="SUZ66345.1"/>
    </source>
</evidence>
<dbReference type="AlphaFoldDB" id="A0A381PH62"/>
<sequence length="97" mass="10821">MHTFVTLLNFTDQGIQNLKDSPHRADMFLEVAEKAGARVKDMYWTLGHHDGVLIIEAPDDETAAAVLLSLGTNGNVRIETLRAFDWAEFQAVLDHIS</sequence>
<evidence type="ECO:0008006" key="2">
    <source>
        <dbReference type="Google" id="ProtNLM"/>
    </source>
</evidence>
<dbReference type="EMBL" id="UINC01000982">
    <property type="protein sequence ID" value="SUZ66345.1"/>
    <property type="molecule type" value="Genomic_DNA"/>
</dbReference>
<organism evidence="1">
    <name type="scientific">marine metagenome</name>
    <dbReference type="NCBI Taxonomy" id="408172"/>
    <lineage>
        <taxon>unclassified sequences</taxon>
        <taxon>metagenomes</taxon>
        <taxon>ecological metagenomes</taxon>
    </lineage>
</organism>
<name>A0A381PH62_9ZZZZ</name>
<gene>
    <name evidence="1" type="ORF">METZ01_LOCUS19199</name>
</gene>
<proteinExistence type="predicted"/>